<evidence type="ECO:0000313" key="9">
    <source>
        <dbReference type="EMBL" id="URQ63173.1"/>
    </source>
</evidence>
<dbReference type="PRINTS" id="PR00125">
    <property type="entry name" value="ATPASEDELTA"/>
</dbReference>
<keyword evidence="8" id="KW-1003">Cell membrane</keyword>
<evidence type="ECO:0000256" key="8">
    <source>
        <dbReference type="HAMAP-Rule" id="MF_01416"/>
    </source>
</evidence>
<dbReference type="Gene3D" id="1.10.520.20">
    <property type="entry name" value="N-terminal domain of the delta subunit of the F1F0-ATP synthase"/>
    <property type="match status" value="1"/>
</dbReference>
<dbReference type="GO" id="GO:0046933">
    <property type="term" value="F:proton-transporting ATP synthase activity, rotational mechanism"/>
    <property type="evidence" value="ECO:0007669"/>
    <property type="project" value="UniProtKB-UniRule"/>
</dbReference>
<comment type="function">
    <text evidence="8">This protein is part of the stalk that links CF(0) to CF(1). It either transmits conformational changes from CF(0) to CF(1) or is implicated in proton conduction.</text>
</comment>
<evidence type="ECO:0000256" key="3">
    <source>
        <dbReference type="ARBA" id="ARBA00022781"/>
    </source>
</evidence>
<keyword evidence="4 8" id="KW-0406">Ion transport</keyword>
<dbReference type="EMBL" id="CP097966">
    <property type="protein sequence ID" value="URQ63173.1"/>
    <property type="molecule type" value="Genomic_DNA"/>
</dbReference>
<comment type="similarity">
    <text evidence="8">Belongs to the ATPase delta chain family.</text>
</comment>
<dbReference type="InterPro" id="IPR000711">
    <property type="entry name" value="ATPase_OSCP/dsu"/>
</dbReference>
<organism evidence="9 10">
    <name type="scientific">SAR86 cluster bacterium</name>
    <dbReference type="NCBI Taxonomy" id="2030880"/>
    <lineage>
        <taxon>Bacteria</taxon>
        <taxon>Pseudomonadati</taxon>
        <taxon>Pseudomonadota</taxon>
        <taxon>Gammaproteobacteria</taxon>
        <taxon>SAR86 cluster</taxon>
    </lineage>
</organism>
<comment type="subcellular location">
    <subcellularLocation>
        <location evidence="8">Cell membrane</location>
        <topology evidence="8">Peripheral membrane protein</topology>
    </subcellularLocation>
    <subcellularLocation>
        <location evidence="1">Membrane</location>
    </subcellularLocation>
</comment>
<dbReference type="PANTHER" id="PTHR11910">
    <property type="entry name" value="ATP SYNTHASE DELTA CHAIN"/>
    <property type="match status" value="1"/>
</dbReference>
<sequence>MNRLLEVYSKGLYQSLNSDEVVNIKQDFEAIASSEDIKSLKIFFKDKTISKKEKLQTALSLVNDDSSIEPFFNTLADNNRFDLLPDLFQYFVNYCFIQEDNIPVNVKLNKEPTNEIKERISSFVSNKFNKSMQVNYEIDSNLIGGIIIKHKDNEIDLSLDNKLSGLKELLIN</sequence>
<dbReference type="Proteomes" id="UP001056381">
    <property type="component" value="Chromosome"/>
</dbReference>
<evidence type="ECO:0000256" key="6">
    <source>
        <dbReference type="ARBA" id="ARBA00023196"/>
    </source>
</evidence>
<dbReference type="GO" id="GO:0005886">
    <property type="term" value="C:plasma membrane"/>
    <property type="evidence" value="ECO:0007669"/>
    <property type="project" value="UniProtKB-SubCell"/>
</dbReference>
<keyword evidence="2 8" id="KW-0813">Transport</keyword>
<name>A0A9Q8TY90_9GAMM</name>
<evidence type="ECO:0000256" key="5">
    <source>
        <dbReference type="ARBA" id="ARBA00023136"/>
    </source>
</evidence>
<evidence type="ECO:0000256" key="1">
    <source>
        <dbReference type="ARBA" id="ARBA00004370"/>
    </source>
</evidence>
<dbReference type="Pfam" id="PF00213">
    <property type="entry name" value="OSCP"/>
    <property type="match status" value="1"/>
</dbReference>
<dbReference type="SUPFAM" id="SSF47928">
    <property type="entry name" value="N-terminal domain of the delta subunit of the F1F0-ATP synthase"/>
    <property type="match status" value="1"/>
</dbReference>
<accession>A0A9Q8TY90</accession>
<dbReference type="NCBIfam" id="TIGR01145">
    <property type="entry name" value="ATP_synt_delta"/>
    <property type="match status" value="1"/>
</dbReference>
<reference evidence="9" key="1">
    <citation type="submission" date="2022-05" db="EMBL/GenBank/DDBJ databases">
        <title>Single-amplified genomics reveal most streamlined microbe among free-living bacteria.</title>
        <authorList>
            <person name="Roda-Garcia J."/>
            <person name="Haro-Moreno J.M."/>
            <person name="Rodriguez-Valera F."/>
            <person name="Almagro-Moreno S."/>
            <person name="Lopez-Perez M."/>
        </authorList>
    </citation>
    <scope>NUCLEOTIDE SEQUENCE</scope>
    <source>
        <strain evidence="9">TMED112-D2-2</strain>
    </source>
</reference>
<dbReference type="GO" id="GO:0045259">
    <property type="term" value="C:proton-transporting ATP synthase complex"/>
    <property type="evidence" value="ECO:0007669"/>
    <property type="project" value="UniProtKB-KW"/>
</dbReference>
<keyword evidence="3 8" id="KW-0375">Hydrogen ion transport</keyword>
<evidence type="ECO:0000313" key="10">
    <source>
        <dbReference type="Proteomes" id="UP001056381"/>
    </source>
</evidence>
<evidence type="ECO:0000256" key="7">
    <source>
        <dbReference type="ARBA" id="ARBA00023310"/>
    </source>
</evidence>
<dbReference type="InterPro" id="IPR026015">
    <property type="entry name" value="ATP_synth_OSCP/delta_N_sf"/>
</dbReference>
<dbReference type="AlphaFoldDB" id="A0A9Q8TY90"/>
<proteinExistence type="inferred from homology"/>
<comment type="function">
    <text evidence="8">F(1)F(0) ATP synthase produces ATP from ADP in the presence of a proton or sodium gradient. F-type ATPases consist of two structural domains, F(1) containing the extramembraneous catalytic core and F(0) containing the membrane proton channel, linked together by a central stalk and a peripheral stalk. During catalysis, ATP synthesis in the catalytic domain of F(1) is coupled via a rotary mechanism of the central stalk subunits to proton translocation.</text>
</comment>
<keyword evidence="7 8" id="KW-0066">ATP synthesis</keyword>
<evidence type="ECO:0000256" key="2">
    <source>
        <dbReference type="ARBA" id="ARBA00022448"/>
    </source>
</evidence>
<gene>
    <name evidence="8 9" type="primary">atpH</name>
    <name evidence="9" type="ORF">M9B40_05460</name>
</gene>
<evidence type="ECO:0000256" key="4">
    <source>
        <dbReference type="ARBA" id="ARBA00023065"/>
    </source>
</evidence>
<keyword evidence="5 8" id="KW-0472">Membrane</keyword>
<keyword evidence="10" id="KW-1185">Reference proteome</keyword>
<keyword evidence="6 8" id="KW-0139">CF(1)</keyword>
<dbReference type="HAMAP" id="MF_01416">
    <property type="entry name" value="ATP_synth_delta_bact"/>
    <property type="match status" value="1"/>
</dbReference>
<protein>
    <recommendedName>
        <fullName evidence="8">ATP synthase subunit delta</fullName>
    </recommendedName>
    <alternativeName>
        <fullName evidence="8">ATP synthase F(1) sector subunit delta</fullName>
    </alternativeName>
    <alternativeName>
        <fullName evidence="8">F-type ATPase subunit delta</fullName>
        <shortName evidence="8">F-ATPase subunit delta</shortName>
    </alternativeName>
</protein>